<accession>A0A1M7BQW3</accession>
<evidence type="ECO:0000313" key="2">
    <source>
        <dbReference type="Proteomes" id="UP000184191"/>
    </source>
</evidence>
<dbReference type="RefSeq" id="WP_073199450.1">
    <property type="nucleotide sequence ID" value="NZ_FRBN01000020.1"/>
</dbReference>
<dbReference type="Gene3D" id="3.50.50.60">
    <property type="entry name" value="FAD/NAD(P)-binding domain"/>
    <property type="match status" value="1"/>
</dbReference>
<dbReference type="EMBL" id="FRBN01000020">
    <property type="protein sequence ID" value="SHL57428.1"/>
    <property type="molecule type" value="Genomic_DNA"/>
</dbReference>
<sequence length="124" mass="13196">MAEAGRIFVGTPAARLDPISGEGAPFAIRTAILAAAVLTHDGPAAEAIDYYQQRILTSFLSHLSGCQTFYADAFFLDADWQLELRKSGIARSVLEPVLRTSDGMAPELRLEGLSLVAAKETASG</sequence>
<protein>
    <submittedName>
        <fullName evidence="1">Uncharacterized protein</fullName>
    </submittedName>
</protein>
<dbReference type="AlphaFoldDB" id="A0A1M7BQW3"/>
<dbReference type="InterPro" id="IPR036188">
    <property type="entry name" value="FAD/NAD-bd_sf"/>
</dbReference>
<evidence type="ECO:0000313" key="1">
    <source>
        <dbReference type="EMBL" id="SHL57428.1"/>
    </source>
</evidence>
<organism evidence="1 2">
    <name type="scientific">Roseovarius marisflavi</name>
    <dbReference type="NCBI Taxonomy" id="1054996"/>
    <lineage>
        <taxon>Bacteria</taxon>
        <taxon>Pseudomonadati</taxon>
        <taxon>Pseudomonadota</taxon>
        <taxon>Alphaproteobacteria</taxon>
        <taxon>Rhodobacterales</taxon>
        <taxon>Roseobacteraceae</taxon>
        <taxon>Roseovarius</taxon>
    </lineage>
</organism>
<keyword evidence="2" id="KW-1185">Reference proteome</keyword>
<proteinExistence type="predicted"/>
<dbReference type="SUPFAM" id="SSF51905">
    <property type="entry name" value="FAD/NAD(P)-binding domain"/>
    <property type="match status" value="1"/>
</dbReference>
<dbReference type="STRING" id="1054996.SAMN05444414_12047"/>
<reference evidence="2" key="1">
    <citation type="submission" date="2016-11" db="EMBL/GenBank/DDBJ databases">
        <authorList>
            <person name="Varghese N."/>
            <person name="Submissions S."/>
        </authorList>
    </citation>
    <scope>NUCLEOTIDE SEQUENCE [LARGE SCALE GENOMIC DNA]</scope>
    <source>
        <strain evidence="2">DSM 29327</strain>
    </source>
</reference>
<dbReference type="Proteomes" id="UP000184191">
    <property type="component" value="Unassembled WGS sequence"/>
</dbReference>
<gene>
    <name evidence="1" type="ORF">SAMN05444414_12047</name>
</gene>
<name>A0A1M7BQW3_9RHOB</name>
<dbReference type="OrthoDB" id="9786503at2"/>